<keyword evidence="4 5" id="KW-0413">Isomerase</keyword>
<dbReference type="SUPFAM" id="SSF54534">
    <property type="entry name" value="FKBP-like"/>
    <property type="match status" value="1"/>
</dbReference>
<dbReference type="FunFam" id="3.10.50.40:FF:000025">
    <property type="entry name" value="Peptidylprolyl isomerase"/>
    <property type="match status" value="1"/>
</dbReference>
<feature type="domain" description="PPIase FKBP-type" evidence="7">
    <location>
        <begin position="39"/>
        <end position="128"/>
    </location>
</feature>
<evidence type="ECO:0000256" key="6">
    <source>
        <dbReference type="SAM" id="SignalP"/>
    </source>
</evidence>
<keyword evidence="6" id="KW-0732">Signal</keyword>
<proteinExistence type="predicted"/>
<sequence>MGLAKLRAVAVLGMLCSALAGVTKDIIVAGDGVHFPKVGDTVTMHYIGTLTKSGKKFDSSMDHGKPFKTVIGVGQVIRGWDEGVPKMSLGEKAVLQMTSDYGYGPQGAGGVIPPNADLTFAVHLLKIN</sequence>
<dbReference type="PANTHER" id="PTHR10516">
    <property type="entry name" value="PEPTIDYL-PROLYL CIS-TRANS ISOMERASE"/>
    <property type="match status" value="1"/>
</dbReference>
<evidence type="ECO:0000256" key="2">
    <source>
        <dbReference type="ARBA" id="ARBA00013194"/>
    </source>
</evidence>
<dbReference type="InterPro" id="IPR050689">
    <property type="entry name" value="FKBP-type_PPIase"/>
</dbReference>
<name>A0A7S4UZB0_9DINO</name>
<feature type="signal peptide" evidence="6">
    <location>
        <begin position="1"/>
        <end position="20"/>
    </location>
</feature>
<keyword evidence="3 5" id="KW-0697">Rotamase</keyword>
<gene>
    <name evidence="8" type="ORF">AMON00008_LOCUS19063</name>
</gene>
<evidence type="ECO:0000256" key="3">
    <source>
        <dbReference type="ARBA" id="ARBA00023110"/>
    </source>
</evidence>
<dbReference type="Pfam" id="PF00254">
    <property type="entry name" value="FKBP_C"/>
    <property type="match status" value="1"/>
</dbReference>
<dbReference type="InterPro" id="IPR001179">
    <property type="entry name" value="PPIase_FKBP_dom"/>
</dbReference>
<evidence type="ECO:0000256" key="4">
    <source>
        <dbReference type="ARBA" id="ARBA00023235"/>
    </source>
</evidence>
<dbReference type="AlphaFoldDB" id="A0A7S4UZB0"/>
<organism evidence="8">
    <name type="scientific">Alexandrium monilatum</name>
    <dbReference type="NCBI Taxonomy" id="311494"/>
    <lineage>
        <taxon>Eukaryota</taxon>
        <taxon>Sar</taxon>
        <taxon>Alveolata</taxon>
        <taxon>Dinophyceae</taxon>
        <taxon>Gonyaulacales</taxon>
        <taxon>Pyrocystaceae</taxon>
        <taxon>Alexandrium</taxon>
    </lineage>
</organism>
<accession>A0A7S4UZB0</accession>
<feature type="chain" id="PRO_5030532590" description="peptidylprolyl isomerase" evidence="6">
    <location>
        <begin position="21"/>
        <end position="128"/>
    </location>
</feature>
<protein>
    <recommendedName>
        <fullName evidence="2 5">peptidylprolyl isomerase</fullName>
        <ecNumber evidence="2 5">5.2.1.8</ecNumber>
    </recommendedName>
</protein>
<evidence type="ECO:0000256" key="5">
    <source>
        <dbReference type="PROSITE-ProRule" id="PRU00277"/>
    </source>
</evidence>
<reference evidence="8" key="1">
    <citation type="submission" date="2021-01" db="EMBL/GenBank/DDBJ databases">
        <authorList>
            <person name="Corre E."/>
            <person name="Pelletier E."/>
            <person name="Niang G."/>
            <person name="Scheremetjew M."/>
            <person name="Finn R."/>
            <person name="Kale V."/>
            <person name="Holt S."/>
            <person name="Cochrane G."/>
            <person name="Meng A."/>
            <person name="Brown T."/>
            <person name="Cohen L."/>
        </authorList>
    </citation>
    <scope>NUCLEOTIDE SEQUENCE</scope>
    <source>
        <strain evidence="8">CCMP3105</strain>
    </source>
</reference>
<dbReference type="GO" id="GO:0005737">
    <property type="term" value="C:cytoplasm"/>
    <property type="evidence" value="ECO:0007669"/>
    <property type="project" value="TreeGrafter"/>
</dbReference>
<dbReference type="PANTHER" id="PTHR10516:SF443">
    <property type="entry name" value="FK506-BINDING PROTEIN 59-RELATED"/>
    <property type="match status" value="1"/>
</dbReference>
<evidence type="ECO:0000313" key="8">
    <source>
        <dbReference type="EMBL" id="CAE4580972.1"/>
    </source>
</evidence>
<dbReference type="InterPro" id="IPR046357">
    <property type="entry name" value="PPIase_dom_sf"/>
</dbReference>
<dbReference type="EMBL" id="HBNR01028074">
    <property type="protein sequence ID" value="CAE4580972.1"/>
    <property type="molecule type" value="Transcribed_RNA"/>
</dbReference>
<dbReference type="Gene3D" id="3.10.50.40">
    <property type="match status" value="1"/>
</dbReference>
<evidence type="ECO:0000259" key="7">
    <source>
        <dbReference type="PROSITE" id="PS50059"/>
    </source>
</evidence>
<dbReference type="GO" id="GO:0003755">
    <property type="term" value="F:peptidyl-prolyl cis-trans isomerase activity"/>
    <property type="evidence" value="ECO:0007669"/>
    <property type="project" value="UniProtKB-KW"/>
</dbReference>
<evidence type="ECO:0000256" key="1">
    <source>
        <dbReference type="ARBA" id="ARBA00000971"/>
    </source>
</evidence>
<dbReference type="EC" id="5.2.1.8" evidence="2 5"/>
<dbReference type="PROSITE" id="PS50059">
    <property type="entry name" value="FKBP_PPIASE"/>
    <property type="match status" value="1"/>
</dbReference>
<comment type="catalytic activity">
    <reaction evidence="1 5">
        <text>[protein]-peptidylproline (omega=180) = [protein]-peptidylproline (omega=0)</text>
        <dbReference type="Rhea" id="RHEA:16237"/>
        <dbReference type="Rhea" id="RHEA-COMP:10747"/>
        <dbReference type="Rhea" id="RHEA-COMP:10748"/>
        <dbReference type="ChEBI" id="CHEBI:83833"/>
        <dbReference type="ChEBI" id="CHEBI:83834"/>
        <dbReference type="EC" id="5.2.1.8"/>
    </reaction>
</comment>